<dbReference type="Pfam" id="PF13181">
    <property type="entry name" value="TPR_8"/>
    <property type="match status" value="1"/>
</dbReference>
<keyword evidence="1" id="KW-0677">Repeat</keyword>
<evidence type="ECO:0000313" key="6">
    <source>
        <dbReference type="EMBL" id="CAF1449045.1"/>
    </source>
</evidence>
<gene>
    <name evidence="6" type="ORF">JYZ213_LOCUS40575</name>
</gene>
<feature type="repeat" description="TPR" evidence="4">
    <location>
        <begin position="131"/>
        <end position="164"/>
    </location>
</feature>
<feature type="repeat" description="TPR" evidence="4">
    <location>
        <begin position="335"/>
        <end position="368"/>
    </location>
</feature>
<dbReference type="InterPro" id="IPR019734">
    <property type="entry name" value="TPR_rpt"/>
</dbReference>
<evidence type="ECO:0000256" key="1">
    <source>
        <dbReference type="ARBA" id="ARBA00022737"/>
    </source>
</evidence>
<dbReference type="PANTHER" id="PTHR44186">
    <property type="match status" value="1"/>
</dbReference>
<accession>A0A815PGM1</accession>
<dbReference type="Proteomes" id="UP000663845">
    <property type="component" value="Unassembled WGS sequence"/>
</dbReference>
<dbReference type="SUPFAM" id="SSF81901">
    <property type="entry name" value="HCP-like"/>
    <property type="match status" value="1"/>
</dbReference>
<feature type="region of interest" description="Disordered" evidence="5">
    <location>
        <begin position="424"/>
        <end position="529"/>
    </location>
</feature>
<dbReference type="InterPro" id="IPR011990">
    <property type="entry name" value="TPR-like_helical_dom_sf"/>
</dbReference>
<sequence length="529" mass="59271">MDTTTSTVPPPSILKPSAGPMGSSKWPNDLSTNDKYNWLLHVMYGRGEYERIQQFIRIQSHKNSYMTYIQALVHRQEGRIVEALDLFQRSVIETPTLINIKQVAKSLALLGRYRVAIDAYKEALTRTTNDWEILHNLGLCHMQLREFTEAKQYLLQALQISEIQEASYLALGKLHLIEGERDEAEAVFERGARRNPESPTLFTHIGLLAFERAHYTKAFECFGIALTFSPTYIPAIMAACQVIQKHGDADVALSKYRIVYGKKPECAQVWNNIGMCFFSKKKFVAAVSCLKRANYLAPFELYILYNLALVHLYLQQNASAAIFLQSAIRINRKHAPSYALFGVALSKLNDPDNASRAYAYSLKLDPVDPVALLNYGIFQANTGVSPSQINATMQQFHQCYAERAASATNQRELDTSMLEIATKLGYPAPPPAPPPDSKSLLAAFPPPPFPILSTSTQPDENNVRSSSPPPAPPTVFSPSVQRDEDLSKQPSEEIPVVKTKIYDDARHKQRRTKHQPVESSDADAVQNKQ</sequence>
<dbReference type="GO" id="GO:0061512">
    <property type="term" value="P:protein localization to cilium"/>
    <property type="evidence" value="ECO:0007669"/>
    <property type="project" value="TreeGrafter"/>
</dbReference>
<name>A0A815PGM1_9BILA</name>
<dbReference type="Gene3D" id="1.25.40.10">
    <property type="entry name" value="Tetratricopeptide repeat domain"/>
    <property type="match status" value="2"/>
</dbReference>
<evidence type="ECO:0000256" key="5">
    <source>
        <dbReference type="SAM" id="MobiDB-lite"/>
    </source>
</evidence>
<keyword evidence="2 4" id="KW-0802">TPR repeat</keyword>
<proteinExistence type="inferred from homology"/>
<feature type="repeat" description="TPR" evidence="4">
    <location>
        <begin position="199"/>
        <end position="232"/>
    </location>
</feature>
<comment type="similarity">
    <text evidence="3">Belongs to the BBS4 family.</text>
</comment>
<dbReference type="PANTHER" id="PTHR44186:SF1">
    <property type="entry name" value="BARDET-BIEDL SYNDROME 4 PROTEIN"/>
    <property type="match status" value="1"/>
</dbReference>
<evidence type="ECO:0000313" key="7">
    <source>
        <dbReference type="Proteomes" id="UP000663845"/>
    </source>
</evidence>
<protein>
    <recommendedName>
        <fullName evidence="8">Bardet-Biedl syndrome 4</fullName>
    </recommendedName>
</protein>
<dbReference type="PROSITE" id="PS50005">
    <property type="entry name" value="TPR"/>
    <property type="match status" value="5"/>
</dbReference>
<feature type="repeat" description="TPR" evidence="4">
    <location>
        <begin position="267"/>
        <end position="300"/>
    </location>
</feature>
<feature type="region of interest" description="Disordered" evidence="5">
    <location>
        <begin position="1"/>
        <end position="26"/>
    </location>
</feature>
<dbReference type="EMBL" id="CAJNOG010001500">
    <property type="protein sequence ID" value="CAF1449045.1"/>
    <property type="molecule type" value="Genomic_DNA"/>
</dbReference>
<feature type="compositionally biased region" description="Basic and acidic residues" evidence="5">
    <location>
        <begin position="481"/>
        <end position="491"/>
    </location>
</feature>
<feature type="compositionally biased region" description="Polar residues" evidence="5">
    <location>
        <begin position="452"/>
        <end position="464"/>
    </location>
</feature>
<dbReference type="GO" id="GO:0060271">
    <property type="term" value="P:cilium assembly"/>
    <property type="evidence" value="ECO:0007669"/>
    <property type="project" value="TreeGrafter"/>
</dbReference>
<comment type="caution">
    <text evidence="6">The sequence shown here is derived from an EMBL/GenBank/DDBJ whole genome shotgun (WGS) entry which is preliminary data.</text>
</comment>
<dbReference type="Pfam" id="PF13432">
    <property type="entry name" value="TPR_16"/>
    <property type="match status" value="1"/>
</dbReference>
<evidence type="ECO:0008006" key="8">
    <source>
        <dbReference type="Google" id="ProtNLM"/>
    </source>
</evidence>
<dbReference type="InterPro" id="IPR013105">
    <property type="entry name" value="TPR_2"/>
</dbReference>
<dbReference type="Pfam" id="PF13176">
    <property type="entry name" value="TPR_7"/>
    <property type="match status" value="1"/>
</dbReference>
<evidence type="ECO:0000256" key="3">
    <source>
        <dbReference type="ARBA" id="ARBA00023778"/>
    </source>
</evidence>
<dbReference type="GO" id="GO:0036064">
    <property type="term" value="C:ciliary basal body"/>
    <property type="evidence" value="ECO:0007669"/>
    <property type="project" value="TreeGrafter"/>
</dbReference>
<feature type="compositionally biased region" description="Pro residues" evidence="5">
    <location>
        <begin position="427"/>
        <end position="436"/>
    </location>
</feature>
<feature type="repeat" description="TPR" evidence="4">
    <location>
        <begin position="165"/>
        <end position="198"/>
    </location>
</feature>
<reference evidence="6" key="1">
    <citation type="submission" date="2021-02" db="EMBL/GenBank/DDBJ databases">
        <authorList>
            <person name="Nowell W R."/>
        </authorList>
    </citation>
    <scope>NUCLEOTIDE SEQUENCE</scope>
</reference>
<dbReference type="AlphaFoldDB" id="A0A815PGM1"/>
<organism evidence="6 7">
    <name type="scientific">Adineta steineri</name>
    <dbReference type="NCBI Taxonomy" id="433720"/>
    <lineage>
        <taxon>Eukaryota</taxon>
        <taxon>Metazoa</taxon>
        <taxon>Spiralia</taxon>
        <taxon>Gnathifera</taxon>
        <taxon>Rotifera</taxon>
        <taxon>Eurotatoria</taxon>
        <taxon>Bdelloidea</taxon>
        <taxon>Adinetida</taxon>
        <taxon>Adinetidae</taxon>
        <taxon>Adineta</taxon>
    </lineage>
</organism>
<evidence type="ECO:0000256" key="2">
    <source>
        <dbReference type="ARBA" id="ARBA00022803"/>
    </source>
</evidence>
<dbReference type="SMART" id="SM00028">
    <property type="entry name" value="TPR"/>
    <property type="match status" value="7"/>
</dbReference>
<dbReference type="Pfam" id="PF07719">
    <property type="entry name" value="TPR_2"/>
    <property type="match status" value="1"/>
</dbReference>
<dbReference type="SUPFAM" id="SSF48452">
    <property type="entry name" value="TPR-like"/>
    <property type="match status" value="1"/>
</dbReference>
<evidence type="ECO:0000256" key="4">
    <source>
        <dbReference type="PROSITE-ProRule" id="PRU00339"/>
    </source>
</evidence>